<accession>A0ABU5QA47</accession>
<dbReference type="RefSeq" id="WP_323296751.1">
    <property type="nucleotide sequence ID" value="NZ_JAYFUM010000010.1"/>
</dbReference>
<evidence type="ECO:0000313" key="2">
    <source>
        <dbReference type="Proteomes" id="UP001302949"/>
    </source>
</evidence>
<name>A0ABU5QA47_9BACT</name>
<gene>
    <name evidence="1" type="ORF">VB248_10645</name>
</gene>
<dbReference type="EMBL" id="JAYFUM010000010">
    <property type="protein sequence ID" value="MEA5139598.1"/>
    <property type="molecule type" value="Genomic_DNA"/>
</dbReference>
<reference evidence="1 2" key="1">
    <citation type="submission" date="2023-12" db="EMBL/GenBank/DDBJ databases">
        <title>Novel species of the genus Arcicella isolated from rivers.</title>
        <authorList>
            <person name="Lu H."/>
        </authorList>
    </citation>
    <scope>NUCLEOTIDE SEQUENCE [LARGE SCALE GENOMIC DNA]</scope>
    <source>
        <strain evidence="1 2">KCTC 23307</strain>
    </source>
</reference>
<comment type="caution">
    <text evidence="1">The sequence shown here is derived from an EMBL/GenBank/DDBJ whole genome shotgun (WGS) entry which is preliminary data.</text>
</comment>
<sequence>MKNAKLYNILDLIEEIQKVNQMIEIHSESDSDLMSSQYISQKLKLTDMLFKDLLKNSGNNTEVMYLFKLFIEKFYKNEMTHHHSIEREEALKKIESVFLEL</sequence>
<dbReference type="Proteomes" id="UP001302949">
    <property type="component" value="Unassembled WGS sequence"/>
</dbReference>
<proteinExistence type="predicted"/>
<protein>
    <submittedName>
        <fullName evidence="1">Uncharacterized protein</fullName>
    </submittedName>
</protein>
<evidence type="ECO:0000313" key="1">
    <source>
        <dbReference type="EMBL" id="MEA5139598.1"/>
    </source>
</evidence>
<keyword evidence="2" id="KW-1185">Reference proteome</keyword>
<organism evidence="1 2">
    <name type="scientific">Arcicella rigui</name>
    <dbReference type="NCBI Taxonomy" id="797020"/>
    <lineage>
        <taxon>Bacteria</taxon>
        <taxon>Pseudomonadati</taxon>
        <taxon>Bacteroidota</taxon>
        <taxon>Cytophagia</taxon>
        <taxon>Cytophagales</taxon>
        <taxon>Flectobacillaceae</taxon>
        <taxon>Arcicella</taxon>
    </lineage>
</organism>